<feature type="chain" id="PRO_5022242465" description="Glutathione hydrolase proenzyme" evidence="12">
    <location>
        <begin position="19"/>
        <end position="565"/>
    </location>
</feature>
<feature type="binding site" evidence="10">
    <location>
        <position position="104"/>
    </location>
    <ligand>
        <name>L-glutamate</name>
        <dbReference type="ChEBI" id="CHEBI:29985"/>
    </ligand>
</feature>
<evidence type="ECO:0000256" key="12">
    <source>
        <dbReference type="SAM" id="SignalP"/>
    </source>
</evidence>
<keyword evidence="7 11" id="KW-0012">Acyltransferase</keyword>
<dbReference type="UniPathway" id="UPA00204"/>
<dbReference type="NCBIfam" id="TIGR00066">
    <property type="entry name" value="g_glut_trans"/>
    <property type="match status" value="1"/>
</dbReference>
<organism evidence="13 14">
    <name type="scientific">Chitinophaga cymbidii</name>
    <dbReference type="NCBI Taxonomy" id="1096750"/>
    <lineage>
        <taxon>Bacteria</taxon>
        <taxon>Pseudomonadati</taxon>
        <taxon>Bacteroidota</taxon>
        <taxon>Chitinophagia</taxon>
        <taxon>Chitinophagales</taxon>
        <taxon>Chitinophagaceae</taxon>
        <taxon>Chitinophaga</taxon>
    </lineage>
</organism>
<evidence type="ECO:0000256" key="8">
    <source>
        <dbReference type="ARBA" id="ARBA00047417"/>
    </source>
</evidence>
<feature type="binding site" evidence="10">
    <location>
        <begin position="448"/>
        <end position="449"/>
    </location>
    <ligand>
        <name>L-glutamate</name>
        <dbReference type="ChEBI" id="CHEBI:29985"/>
    </ligand>
</feature>
<comment type="PTM">
    <text evidence="11">Cleaved by autocatalysis into a large and a small subunit.</text>
</comment>
<dbReference type="Proteomes" id="UP000321436">
    <property type="component" value="Unassembled WGS sequence"/>
</dbReference>
<dbReference type="EMBL" id="BKAU01000005">
    <property type="protein sequence ID" value="GEP97896.1"/>
    <property type="molecule type" value="Genomic_DNA"/>
</dbReference>
<dbReference type="Pfam" id="PF01019">
    <property type="entry name" value="G_glu_transpept"/>
    <property type="match status" value="1"/>
</dbReference>
<evidence type="ECO:0000256" key="7">
    <source>
        <dbReference type="ARBA" id="ARBA00023315"/>
    </source>
</evidence>
<dbReference type="Gene3D" id="1.10.246.130">
    <property type="match status" value="1"/>
</dbReference>
<dbReference type="GO" id="GO:0036374">
    <property type="term" value="F:glutathione hydrolase activity"/>
    <property type="evidence" value="ECO:0007669"/>
    <property type="project" value="UniProtKB-UniRule"/>
</dbReference>
<dbReference type="EC" id="2.3.2.2" evidence="11"/>
<keyword evidence="4 11" id="KW-0808">Transferase</keyword>
<name>A0A512RQC5_9BACT</name>
<evidence type="ECO:0000256" key="2">
    <source>
        <dbReference type="ARBA" id="ARBA00001089"/>
    </source>
</evidence>
<comment type="catalytic activity">
    <reaction evidence="8 11">
        <text>an N-terminal (5-L-glutamyl)-[peptide] + an alpha-amino acid = 5-L-glutamyl amino acid + an N-terminal L-alpha-aminoacyl-[peptide]</text>
        <dbReference type="Rhea" id="RHEA:23904"/>
        <dbReference type="Rhea" id="RHEA-COMP:9780"/>
        <dbReference type="Rhea" id="RHEA-COMP:9795"/>
        <dbReference type="ChEBI" id="CHEBI:77644"/>
        <dbReference type="ChEBI" id="CHEBI:78597"/>
        <dbReference type="ChEBI" id="CHEBI:78599"/>
        <dbReference type="ChEBI" id="CHEBI:78608"/>
        <dbReference type="EC" id="2.3.2.2"/>
    </reaction>
</comment>
<feature type="active site" description="Nucleophile" evidence="9">
    <location>
        <position position="377"/>
    </location>
</feature>
<comment type="subunit">
    <text evidence="11">This enzyme consists of two polypeptide chains, which are synthesized in precursor form from a single polypeptide.</text>
</comment>
<dbReference type="GO" id="GO:0006750">
    <property type="term" value="P:glutathione biosynthetic process"/>
    <property type="evidence" value="ECO:0007669"/>
    <property type="project" value="UniProtKB-KW"/>
</dbReference>
<dbReference type="InterPro" id="IPR029055">
    <property type="entry name" value="Ntn_hydrolases_N"/>
</dbReference>
<evidence type="ECO:0000256" key="6">
    <source>
        <dbReference type="ARBA" id="ARBA00023145"/>
    </source>
</evidence>
<evidence type="ECO:0000313" key="13">
    <source>
        <dbReference type="EMBL" id="GEP97896.1"/>
    </source>
</evidence>
<evidence type="ECO:0000313" key="14">
    <source>
        <dbReference type="Proteomes" id="UP000321436"/>
    </source>
</evidence>
<evidence type="ECO:0000256" key="9">
    <source>
        <dbReference type="PIRSR" id="PIRSR600101-1"/>
    </source>
</evidence>
<dbReference type="PANTHER" id="PTHR43199">
    <property type="entry name" value="GLUTATHIONE HYDROLASE"/>
    <property type="match status" value="1"/>
</dbReference>
<sequence length="565" mass="60847">MRLLLFLLICLAAPAMLAAQQSFDPYNYTTDKHLHADRCAVVSAHPLASLAGVEVLRQGGNAVDAAIATQLALAVVYPEAGNLGGGGFLVARLHDGRTLAIDYREKAPGNAQRDMYLDSNGVAQTRMSLDGHLAAGVPGTVAGLFASHKYARLPFAQLAAPAIRLAEKGYAITAAEAAGLNRQRENFLRLNTAPTAFVKTGTWKTGDTLVQTELAHTLRLIARRGMKGFYEGETADRIVAEMKRGGGIISKKDLKSYRAKVRRPILFNFRGYTILTMPLPSSGGIGIQQMLGMVETYPLETWGFHSAKSVQLMIEAERRAYADRAHFLGDMDFVKVPVQTITGTRYLQDRMQTFTPGRASQSENIAAGQAGRESTETTHLCVVDQDGNAVSVTTTLNGGYGSKVVVGGAGFLLNNEMDDFSVKPGTPNMYGLVGAEANAIQPGKRMLSSMTPTIVIKDNQPVLITGTPGGSTIITSVFQTLLNALVFGLDAVNTVNAPKFHHQWLPDIVQVERDFPDSTQQALRQMGYEVVTRSPIGRTELIRIHPGGKIEAVGDKRGDDSAAGY</sequence>
<feature type="binding site" evidence="10">
    <location>
        <position position="470"/>
    </location>
    <ligand>
        <name>L-glutamate</name>
        <dbReference type="ChEBI" id="CHEBI:29985"/>
    </ligand>
</feature>
<keyword evidence="11" id="KW-0317">Glutathione biosynthesis</keyword>
<dbReference type="AlphaFoldDB" id="A0A512RQC5"/>
<comment type="catalytic activity">
    <reaction evidence="2 11">
        <text>glutathione + H2O = L-cysteinylglycine + L-glutamate</text>
        <dbReference type="Rhea" id="RHEA:28807"/>
        <dbReference type="ChEBI" id="CHEBI:15377"/>
        <dbReference type="ChEBI" id="CHEBI:29985"/>
        <dbReference type="ChEBI" id="CHEBI:57925"/>
        <dbReference type="ChEBI" id="CHEBI:61694"/>
        <dbReference type="EC" id="3.4.19.13"/>
    </reaction>
</comment>
<dbReference type="EC" id="3.4.19.13" evidence="11"/>
<comment type="caution">
    <text evidence="13">The sequence shown here is derived from an EMBL/GenBank/DDBJ whole genome shotgun (WGS) entry which is preliminary data.</text>
</comment>
<protein>
    <recommendedName>
        <fullName evidence="11">Glutathione hydrolase proenzyme</fullName>
        <ecNumber evidence="11">2.3.2.2</ecNumber>
        <ecNumber evidence="11">3.4.19.13</ecNumber>
    </recommendedName>
    <component>
        <recommendedName>
            <fullName evidence="11">Glutathione hydrolase large chain</fullName>
        </recommendedName>
    </component>
    <component>
        <recommendedName>
            <fullName evidence="11">Glutathione hydrolase small chain</fullName>
        </recommendedName>
    </component>
</protein>
<dbReference type="InterPro" id="IPR043138">
    <property type="entry name" value="GGT_lsub"/>
</dbReference>
<feature type="binding site" evidence="10">
    <location>
        <position position="419"/>
    </location>
    <ligand>
        <name>L-glutamate</name>
        <dbReference type="ChEBI" id="CHEBI:29985"/>
    </ligand>
</feature>
<dbReference type="InterPro" id="IPR043137">
    <property type="entry name" value="GGT_ssub_C"/>
</dbReference>
<dbReference type="GO" id="GO:0103068">
    <property type="term" value="F:leukotriene C4 gamma-glutamyl transferase activity"/>
    <property type="evidence" value="ECO:0007669"/>
    <property type="project" value="UniProtKB-EC"/>
</dbReference>
<keyword evidence="5 11" id="KW-0378">Hydrolase</keyword>
<evidence type="ECO:0000256" key="4">
    <source>
        <dbReference type="ARBA" id="ARBA00022679"/>
    </source>
</evidence>
<evidence type="ECO:0000256" key="11">
    <source>
        <dbReference type="RuleBase" id="RU368036"/>
    </source>
</evidence>
<dbReference type="RefSeq" id="WP_146865920.1">
    <property type="nucleotide sequence ID" value="NZ_BKAU01000005.1"/>
</dbReference>
<comment type="catalytic activity">
    <reaction evidence="1 11">
        <text>an S-substituted glutathione + H2O = an S-substituted L-cysteinylglycine + L-glutamate</text>
        <dbReference type="Rhea" id="RHEA:59468"/>
        <dbReference type="ChEBI" id="CHEBI:15377"/>
        <dbReference type="ChEBI" id="CHEBI:29985"/>
        <dbReference type="ChEBI" id="CHEBI:90779"/>
        <dbReference type="ChEBI" id="CHEBI:143103"/>
        <dbReference type="EC" id="3.4.19.13"/>
    </reaction>
</comment>
<gene>
    <name evidence="13" type="primary">ggt</name>
    <name evidence="13" type="ORF">CCY01nite_41560</name>
</gene>
<keyword evidence="12" id="KW-0732">Signal</keyword>
<evidence type="ECO:0000256" key="1">
    <source>
        <dbReference type="ARBA" id="ARBA00001049"/>
    </source>
</evidence>
<proteinExistence type="inferred from homology"/>
<dbReference type="InterPro" id="IPR051792">
    <property type="entry name" value="GGT_bact"/>
</dbReference>
<feature type="signal peptide" evidence="12">
    <location>
        <begin position="1"/>
        <end position="18"/>
    </location>
</feature>
<dbReference type="SUPFAM" id="SSF56235">
    <property type="entry name" value="N-terminal nucleophile aminohydrolases (Ntn hydrolases)"/>
    <property type="match status" value="1"/>
</dbReference>
<comment type="similarity">
    <text evidence="3 11">Belongs to the gamma-glutamyltransferase family.</text>
</comment>
<evidence type="ECO:0000256" key="5">
    <source>
        <dbReference type="ARBA" id="ARBA00022801"/>
    </source>
</evidence>
<reference evidence="13 14" key="1">
    <citation type="submission" date="2019-07" db="EMBL/GenBank/DDBJ databases">
        <title>Whole genome shotgun sequence of Chitinophaga cymbidii NBRC 109752.</title>
        <authorList>
            <person name="Hosoyama A."/>
            <person name="Uohara A."/>
            <person name="Ohji S."/>
            <person name="Ichikawa N."/>
        </authorList>
    </citation>
    <scope>NUCLEOTIDE SEQUENCE [LARGE SCALE GENOMIC DNA]</scope>
    <source>
        <strain evidence="13 14">NBRC 109752</strain>
    </source>
</reference>
<accession>A0A512RQC5</accession>
<dbReference type="PANTHER" id="PTHR43199:SF1">
    <property type="entry name" value="GLUTATHIONE HYDROLASE PROENZYME"/>
    <property type="match status" value="1"/>
</dbReference>
<evidence type="ECO:0000256" key="10">
    <source>
        <dbReference type="PIRSR" id="PIRSR600101-2"/>
    </source>
</evidence>
<keyword evidence="6 11" id="KW-0865">Zymogen</keyword>
<keyword evidence="14" id="KW-1185">Reference proteome</keyword>
<feature type="binding site" evidence="10">
    <location>
        <begin position="395"/>
        <end position="397"/>
    </location>
    <ligand>
        <name>L-glutamate</name>
        <dbReference type="ChEBI" id="CHEBI:29985"/>
    </ligand>
</feature>
<dbReference type="GO" id="GO:0006751">
    <property type="term" value="P:glutathione catabolic process"/>
    <property type="evidence" value="ECO:0007669"/>
    <property type="project" value="UniProtKB-UniRule"/>
</dbReference>
<comment type="pathway">
    <text evidence="11">Sulfur metabolism; glutathione metabolism.</text>
</comment>
<dbReference type="PRINTS" id="PR01210">
    <property type="entry name" value="GGTRANSPTASE"/>
</dbReference>
<dbReference type="Gene3D" id="3.60.20.40">
    <property type="match status" value="1"/>
</dbReference>
<dbReference type="OrthoDB" id="9781342at2"/>
<dbReference type="InterPro" id="IPR000101">
    <property type="entry name" value="GGT_peptidase"/>
</dbReference>
<evidence type="ECO:0000256" key="3">
    <source>
        <dbReference type="ARBA" id="ARBA00009381"/>
    </source>
</evidence>